<evidence type="ECO:0000313" key="2">
    <source>
        <dbReference type="EMBL" id="KKL49611.1"/>
    </source>
</evidence>
<organism evidence="2">
    <name type="scientific">marine sediment metagenome</name>
    <dbReference type="NCBI Taxonomy" id="412755"/>
    <lineage>
        <taxon>unclassified sequences</taxon>
        <taxon>metagenomes</taxon>
        <taxon>ecological metagenomes</taxon>
    </lineage>
</organism>
<dbReference type="AlphaFoldDB" id="A0A0F9D7F3"/>
<accession>A0A0F9D7F3</accession>
<gene>
    <name evidence="2" type="ORF">LCGC14_2313790</name>
</gene>
<feature type="non-terminal residue" evidence="2">
    <location>
        <position position="1"/>
    </location>
</feature>
<evidence type="ECO:0000256" key="1">
    <source>
        <dbReference type="SAM" id="MobiDB-lite"/>
    </source>
</evidence>
<proteinExistence type="predicted"/>
<comment type="caution">
    <text evidence="2">The sequence shown here is derived from an EMBL/GenBank/DDBJ whole genome shotgun (WGS) entry which is preliminary data.</text>
</comment>
<feature type="region of interest" description="Disordered" evidence="1">
    <location>
        <begin position="221"/>
        <end position="252"/>
    </location>
</feature>
<sequence length="312" mass="36520">WWWDPDRREAVYLQWQRRKEAEAEAKMAEYDAQEAQARNTVWKFTARDSQRRTRLMSARQDLVSNSTFSPEQIEAGLQQIDAQIESIQKQAFPRGRDEPYYPNGSPGDLVTKDGAEFVVDEKGVLKLLVRPNQTFRYAEMLAEAKRVKETKDRSLKRRELAWDLRQETTTIGMKGVNQREESKFTESEIKREIYNRYPAETEEELKEKHPLTYELRQQDAPLDGQEDLPAQEPPQEPQEVQAAREVLDDPKIPYHADRTKILREAQDVIEQWEKGVADVDKKLPVVSNDADWEKLASGQRFRDSEGIEWVKK</sequence>
<reference evidence="2" key="1">
    <citation type="journal article" date="2015" name="Nature">
        <title>Complex archaea that bridge the gap between prokaryotes and eukaryotes.</title>
        <authorList>
            <person name="Spang A."/>
            <person name="Saw J.H."/>
            <person name="Jorgensen S.L."/>
            <person name="Zaremba-Niedzwiedzka K."/>
            <person name="Martijn J."/>
            <person name="Lind A.E."/>
            <person name="van Eijk R."/>
            <person name="Schleper C."/>
            <person name="Guy L."/>
            <person name="Ettema T.J."/>
        </authorList>
    </citation>
    <scope>NUCLEOTIDE SEQUENCE</scope>
</reference>
<name>A0A0F9D7F3_9ZZZZ</name>
<protein>
    <submittedName>
        <fullName evidence="2">Uncharacterized protein</fullName>
    </submittedName>
</protein>
<dbReference type="EMBL" id="LAZR01032898">
    <property type="protein sequence ID" value="KKL49611.1"/>
    <property type="molecule type" value="Genomic_DNA"/>
</dbReference>